<dbReference type="Pfam" id="PF08240">
    <property type="entry name" value="ADH_N"/>
    <property type="match status" value="1"/>
</dbReference>
<dbReference type="SUPFAM" id="SSF50129">
    <property type="entry name" value="GroES-like"/>
    <property type="match status" value="1"/>
</dbReference>
<dbReference type="InterPro" id="IPR051603">
    <property type="entry name" value="Zinc-ADH_QOR/CCCR"/>
</dbReference>
<dbReference type="SUPFAM" id="SSF51735">
    <property type="entry name" value="NAD(P)-binding Rossmann-fold domains"/>
    <property type="match status" value="1"/>
</dbReference>
<dbReference type="GO" id="GO:0016491">
    <property type="term" value="F:oxidoreductase activity"/>
    <property type="evidence" value="ECO:0007669"/>
    <property type="project" value="InterPro"/>
</dbReference>
<evidence type="ECO:0000313" key="4">
    <source>
        <dbReference type="Proteomes" id="UP000276232"/>
    </source>
</evidence>
<dbReference type="InterPro" id="IPR011032">
    <property type="entry name" value="GroES-like_sf"/>
</dbReference>
<protein>
    <submittedName>
        <fullName evidence="3">NADPH:quinone reductase-like Zn-dependent oxidoreductase</fullName>
    </submittedName>
</protein>
<dbReference type="CDD" id="cd05289">
    <property type="entry name" value="MDR_like_2"/>
    <property type="match status" value="1"/>
</dbReference>
<sequence>MRAARFHRYGGPEELRVEDVPEPHATAGTVRVRVLAAGVNPIDWKLRRGDLRGVVDPPLPLVPGRDAVGVVDEVGEGVDDVTTGDTVFGSAGLGGLSAEHAVLTAWAAPAAGWSVEQAASAGLAMTTAVHALAAVGVLEPGTSAPGPVGRAGGTVLVEGASGSVGAAAVVAAVAAGARVVGTARPENHRVLEELGAVAVAHGPGLAGRVAAVAPEGVAVVLDAAGADLDQLVALVGDPAHVVTVVDPVAAGRLGALVAGGENDVAALRTAAALGERGLYLPRVGRTFPLEEAAAAHRLAEGGFPGGKVVLDLRR</sequence>
<reference evidence="3 4" key="1">
    <citation type="journal article" date="2015" name="Stand. Genomic Sci.">
        <title>Genomic Encyclopedia of Bacterial and Archaeal Type Strains, Phase III: the genomes of soil and plant-associated and newly described type strains.</title>
        <authorList>
            <person name="Whitman W.B."/>
            <person name="Woyke T."/>
            <person name="Klenk H.P."/>
            <person name="Zhou Y."/>
            <person name="Lilburn T.G."/>
            <person name="Beck B.J."/>
            <person name="De Vos P."/>
            <person name="Vandamme P."/>
            <person name="Eisen J.A."/>
            <person name="Garrity G."/>
            <person name="Hugenholtz P."/>
            <person name="Kyrpides N.C."/>
        </authorList>
    </citation>
    <scope>NUCLEOTIDE SEQUENCE [LARGE SCALE GENOMIC DNA]</scope>
    <source>
        <strain evidence="3 4">CECT 7306</strain>
    </source>
</reference>
<accession>A0A3N1HM32</accession>
<gene>
    <name evidence="3" type="ORF">EDC03_1965</name>
</gene>
<evidence type="ECO:0000313" key="3">
    <source>
        <dbReference type="EMBL" id="ROP43362.1"/>
    </source>
</evidence>
<keyword evidence="4" id="KW-1185">Reference proteome</keyword>
<keyword evidence="1" id="KW-0521">NADP</keyword>
<dbReference type="Gene3D" id="3.40.50.720">
    <property type="entry name" value="NAD(P)-binding Rossmann-like Domain"/>
    <property type="match status" value="1"/>
</dbReference>
<dbReference type="Pfam" id="PF13602">
    <property type="entry name" value="ADH_zinc_N_2"/>
    <property type="match status" value="1"/>
</dbReference>
<dbReference type="PANTHER" id="PTHR44154:SF1">
    <property type="entry name" value="QUINONE OXIDOREDUCTASE"/>
    <property type="match status" value="1"/>
</dbReference>
<dbReference type="Gene3D" id="3.90.180.10">
    <property type="entry name" value="Medium-chain alcohol dehydrogenases, catalytic domain"/>
    <property type="match status" value="1"/>
</dbReference>
<proteinExistence type="predicted"/>
<evidence type="ECO:0000256" key="1">
    <source>
        <dbReference type="ARBA" id="ARBA00022857"/>
    </source>
</evidence>
<dbReference type="InterPro" id="IPR013154">
    <property type="entry name" value="ADH-like_N"/>
</dbReference>
<dbReference type="AlphaFoldDB" id="A0A3N1HM32"/>
<dbReference type="InParanoid" id="A0A3N1HM32"/>
<feature type="domain" description="Enoyl reductase (ER)" evidence="2">
    <location>
        <begin position="10"/>
        <end position="310"/>
    </location>
</feature>
<evidence type="ECO:0000259" key="2">
    <source>
        <dbReference type="SMART" id="SM00829"/>
    </source>
</evidence>
<dbReference type="InterPro" id="IPR020843">
    <property type="entry name" value="ER"/>
</dbReference>
<dbReference type="EMBL" id="RJKN01000004">
    <property type="protein sequence ID" value="ROP43362.1"/>
    <property type="molecule type" value="Genomic_DNA"/>
</dbReference>
<dbReference type="PANTHER" id="PTHR44154">
    <property type="entry name" value="QUINONE OXIDOREDUCTASE"/>
    <property type="match status" value="1"/>
</dbReference>
<dbReference type="Proteomes" id="UP000276232">
    <property type="component" value="Unassembled WGS sequence"/>
</dbReference>
<dbReference type="OrthoDB" id="3175656at2"/>
<dbReference type="InterPro" id="IPR036291">
    <property type="entry name" value="NAD(P)-bd_dom_sf"/>
</dbReference>
<name>A0A3N1HM32_9ACTN</name>
<dbReference type="SMART" id="SM00829">
    <property type="entry name" value="PKS_ER"/>
    <property type="match status" value="1"/>
</dbReference>
<dbReference type="RefSeq" id="WP_123380017.1">
    <property type="nucleotide sequence ID" value="NZ_RJKN01000004.1"/>
</dbReference>
<comment type="caution">
    <text evidence="3">The sequence shown here is derived from an EMBL/GenBank/DDBJ whole genome shotgun (WGS) entry which is preliminary data.</text>
</comment>
<organism evidence="3 4">
    <name type="scientific">Pseudokineococcus lusitanus</name>
    <dbReference type="NCBI Taxonomy" id="763993"/>
    <lineage>
        <taxon>Bacteria</taxon>
        <taxon>Bacillati</taxon>
        <taxon>Actinomycetota</taxon>
        <taxon>Actinomycetes</taxon>
        <taxon>Kineosporiales</taxon>
        <taxon>Kineosporiaceae</taxon>
        <taxon>Pseudokineococcus</taxon>
    </lineage>
</organism>